<evidence type="ECO:0000256" key="1">
    <source>
        <dbReference type="SAM" id="Phobius"/>
    </source>
</evidence>
<gene>
    <name evidence="2" type="ORF">H8R94_06740</name>
</gene>
<accession>A0ABR7GHG1</accession>
<dbReference type="EMBL" id="JACOPG010000002">
    <property type="protein sequence ID" value="MBC5686305.1"/>
    <property type="molecule type" value="Genomic_DNA"/>
</dbReference>
<comment type="caution">
    <text evidence="2">The sequence shown here is derived from an EMBL/GenBank/DDBJ whole genome shotgun (WGS) entry which is preliminary data.</text>
</comment>
<reference evidence="2 3" key="1">
    <citation type="submission" date="2020-08" db="EMBL/GenBank/DDBJ databases">
        <title>Genome public.</title>
        <authorList>
            <person name="Liu C."/>
            <person name="Sun Q."/>
        </authorList>
    </citation>
    <scope>NUCLEOTIDE SEQUENCE [LARGE SCALE GENOMIC DNA]</scope>
    <source>
        <strain evidence="2 3">NSJ-9</strain>
    </source>
</reference>
<organism evidence="2 3">
    <name type="scientific">Roseburia lenta</name>
    <dbReference type="NCBI Taxonomy" id="2763061"/>
    <lineage>
        <taxon>Bacteria</taxon>
        <taxon>Bacillati</taxon>
        <taxon>Bacillota</taxon>
        <taxon>Clostridia</taxon>
        <taxon>Lachnospirales</taxon>
        <taxon>Lachnospiraceae</taxon>
        <taxon>Roseburia</taxon>
    </lineage>
</organism>
<name>A0ABR7GHG1_9FIRM</name>
<feature type="transmembrane region" description="Helical" evidence="1">
    <location>
        <begin position="21"/>
        <end position="39"/>
    </location>
</feature>
<proteinExistence type="predicted"/>
<keyword evidence="1" id="KW-0812">Transmembrane</keyword>
<keyword evidence="1" id="KW-1133">Transmembrane helix</keyword>
<sequence length="170" mass="19847">MIYQDVYIEKSVHRKAPAVTKIYNVLMIMITIFMALNFVFVDYRVFGIPLIVMIIACYFVTQNTKIDFDYTYTNGILEITKIKRKTKRQELISCEMKDLVVVARSKTEPVQPYIGRNMKTYDCLSHDPAVTYYTMIIRDPDMGNEIKVLFEPGEDLLEAMQRISPDKVHI</sequence>
<evidence type="ECO:0000313" key="3">
    <source>
        <dbReference type="Proteomes" id="UP000643810"/>
    </source>
</evidence>
<keyword evidence="3" id="KW-1185">Reference proteome</keyword>
<dbReference type="Proteomes" id="UP000643810">
    <property type="component" value="Unassembled WGS sequence"/>
</dbReference>
<dbReference type="RefSeq" id="WP_118280558.1">
    <property type="nucleotide sequence ID" value="NZ_JACOPG010000002.1"/>
</dbReference>
<protein>
    <submittedName>
        <fullName evidence="2">Uncharacterized protein</fullName>
    </submittedName>
</protein>
<keyword evidence="1" id="KW-0472">Membrane</keyword>
<evidence type="ECO:0000313" key="2">
    <source>
        <dbReference type="EMBL" id="MBC5686305.1"/>
    </source>
</evidence>
<feature type="transmembrane region" description="Helical" evidence="1">
    <location>
        <begin position="45"/>
        <end position="61"/>
    </location>
</feature>